<dbReference type="Gene3D" id="3.30.1340.10">
    <property type="entry name" value="HPr-like"/>
    <property type="match status" value="1"/>
</dbReference>
<evidence type="ECO:0000256" key="2">
    <source>
        <dbReference type="ARBA" id="ARBA00022490"/>
    </source>
</evidence>
<feature type="domain" description="HPr" evidence="4">
    <location>
        <begin position="1"/>
        <end position="85"/>
    </location>
</feature>
<dbReference type="PANTHER" id="PTHR33705:SF2">
    <property type="entry name" value="PHOSPHOCARRIER PROTEIN NPR"/>
    <property type="match status" value="1"/>
</dbReference>
<protein>
    <submittedName>
        <fullName evidence="5">HPr family phosphocarrier protein</fullName>
    </submittedName>
</protein>
<dbReference type="SUPFAM" id="SSF55594">
    <property type="entry name" value="HPr-like"/>
    <property type="match status" value="1"/>
</dbReference>
<keyword evidence="3" id="KW-0598">Phosphotransferase system</keyword>
<dbReference type="PRINTS" id="PR00107">
    <property type="entry name" value="PHOSPHOCPHPR"/>
</dbReference>
<reference evidence="5 6" key="1">
    <citation type="submission" date="2022-11" db="EMBL/GenBank/DDBJ databases">
        <authorList>
            <person name="Caiyu Z."/>
        </authorList>
    </citation>
    <scope>NUCLEOTIDE SEQUENCE [LARGE SCALE GENOMIC DNA]</scope>
    <source>
        <strain evidence="5 6">YR-4</strain>
    </source>
</reference>
<keyword evidence="6" id="KW-1185">Reference proteome</keyword>
<evidence type="ECO:0000259" key="4">
    <source>
        <dbReference type="PROSITE" id="PS51350"/>
    </source>
</evidence>
<organism evidence="5 6">
    <name type="scientific">Caproiciproducens galactitolivorans</name>
    <dbReference type="NCBI Taxonomy" id="642589"/>
    <lineage>
        <taxon>Bacteria</taxon>
        <taxon>Bacillati</taxon>
        <taxon>Bacillota</taxon>
        <taxon>Clostridia</taxon>
        <taxon>Eubacteriales</taxon>
        <taxon>Acutalibacteraceae</taxon>
        <taxon>Caproiciproducens</taxon>
    </lineage>
</organism>
<dbReference type="NCBIfam" id="TIGR01003">
    <property type="entry name" value="PTS_HPr_family"/>
    <property type="match status" value="1"/>
</dbReference>
<dbReference type="Proteomes" id="UP001082703">
    <property type="component" value="Unassembled WGS sequence"/>
</dbReference>
<evidence type="ECO:0000313" key="5">
    <source>
        <dbReference type="EMBL" id="MCY1713448.1"/>
    </source>
</evidence>
<proteinExistence type="predicted"/>
<dbReference type="EMBL" id="JAPOHA010000003">
    <property type="protein sequence ID" value="MCY1713448.1"/>
    <property type="molecule type" value="Genomic_DNA"/>
</dbReference>
<dbReference type="Pfam" id="PF00381">
    <property type="entry name" value="PTS-HPr"/>
    <property type="match status" value="1"/>
</dbReference>
<dbReference type="RefSeq" id="WP_268057460.1">
    <property type="nucleotide sequence ID" value="NZ_JAPOHA010000003.1"/>
</dbReference>
<dbReference type="InterPro" id="IPR000032">
    <property type="entry name" value="HPr-like"/>
</dbReference>
<sequence length="85" mass="9283">MKEFSYVITDPDGIHARPAGLLVKEAGKFTCSIKLNKNGKSADAKRIFAVMALAAKKDETVQVVADGPDEEEAIAVLHDFFQNNF</sequence>
<dbReference type="CDD" id="cd00367">
    <property type="entry name" value="PTS-HPr_like"/>
    <property type="match status" value="1"/>
</dbReference>
<comment type="caution">
    <text evidence="5">The sequence shown here is derived from an EMBL/GenBank/DDBJ whole genome shotgun (WGS) entry which is preliminary data.</text>
</comment>
<dbReference type="PROSITE" id="PS51350">
    <property type="entry name" value="PTS_HPR_DOM"/>
    <property type="match status" value="1"/>
</dbReference>
<evidence type="ECO:0000313" key="6">
    <source>
        <dbReference type="Proteomes" id="UP001082703"/>
    </source>
</evidence>
<name>A0ABT4BRC9_9FIRM</name>
<dbReference type="InterPro" id="IPR035895">
    <property type="entry name" value="HPr-like_sf"/>
</dbReference>
<gene>
    <name evidence="5" type="ORF">OUY18_04155</name>
</gene>
<comment type="subcellular location">
    <subcellularLocation>
        <location evidence="1">Cytoplasm</location>
    </subcellularLocation>
</comment>
<keyword evidence="2" id="KW-0963">Cytoplasm</keyword>
<accession>A0ABT4BRC9</accession>
<dbReference type="InterPro" id="IPR050399">
    <property type="entry name" value="HPr"/>
</dbReference>
<evidence type="ECO:0000256" key="1">
    <source>
        <dbReference type="ARBA" id="ARBA00004496"/>
    </source>
</evidence>
<evidence type="ECO:0000256" key="3">
    <source>
        <dbReference type="ARBA" id="ARBA00022683"/>
    </source>
</evidence>
<dbReference type="PANTHER" id="PTHR33705">
    <property type="entry name" value="PHOSPHOCARRIER PROTEIN HPR"/>
    <property type="match status" value="1"/>
</dbReference>